<organism evidence="1 2">
    <name type="scientific">Rhizopus azygosporus</name>
    <name type="common">Rhizopus microsporus var. azygosporus</name>
    <dbReference type="NCBI Taxonomy" id="86630"/>
    <lineage>
        <taxon>Eukaryota</taxon>
        <taxon>Fungi</taxon>
        <taxon>Fungi incertae sedis</taxon>
        <taxon>Mucoromycota</taxon>
        <taxon>Mucoromycotina</taxon>
        <taxon>Mucoromycetes</taxon>
        <taxon>Mucorales</taxon>
        <taxon>Mucorineae</taxon>
        <taxon>Rhizopodaceae</taxon>
        <taxon>Rhizopus</taxon>
    </lineage>
</organism>
<proteinExistence type="predicted"/>
<dbReference type="Proteomes" id="UP000252139">
    <property type="component" value="Unassembled WGS sequence"/>
</dbReference>
<accession>A0A367KFN0</accession>
<protein>
    <submittedName>
        <fullName evidence="1">Uncharacterized protein</fullName>
    </submittedName>
</protein>
<evidence type="ECO:0000313" key="2">
    <source>
        <dbReference type="Proteomes" id="UP000252139"/>
    </source>
</evidence>
<dbReference type="AlphaFoldDB" id="A0A367KFN0"/>
<evidence type="ECO:0000313" key="1">
    <source>
        <dbReference type="EMBL" id="RCI00632.1"/>
    </source>
</evidence>
<name>A0A367KFN0_RHIAZ</name>
<dbReference type="EMBL" id="PJQL01000049">
    <property type="protein sequence ID" value="RCI00632.1"/>
    <property type="molecule type" value="Genomic_DNA"/>
</dbReference>
<comment type="caution">
    <text evidence="1">The sequence shown here is derived from an EMBL/GenBank/DDBJ whole genome shotgun (WGS) entry which is preliminary data.</text>
</comment>
<dbReference type="OrthoDB" id="2230412at2759"/>
<dbReference type="STRING" id="86630.A0A367KFN0"/>
<gene>
    <name evidence="1" type="ORF">CU097_015701</name>
</gene>
<keyword evidence="2" id="KW-1185">Reference proteome</keyword>
<reference evidence="1 2" key="1">
    <citation type="journal article" date="2018" name="G3 (Bethesda)">
        <title>Phylogenetic and Phylogenomic Definition of Rhizopus Species.</title>
        <authorList>
            <person name="Gryganskyi A.P."/>
            <person name="Golan J."/>
            <person name="Dolatabadi S."/>
            <person name="Mondo S."/>
            <person name="Robb S."/>
            <person name="Idnurm A."/>
            <person name="Muszewska A."/>
            <person name="Steczkiewicz K."/>
            <person name="Masonjones S."/>
            <person name="Liao H.L."/>
            <person name="Gajdeczka M.T."/>
            <person name="Anike F."/>
            <person name="Vuek A."/>
            <person name="Anishchenko I.M."/>
            <person name="Voigt K."/>
            <person name="de Hoog G.S."/>
            <person name="Smith M.E."/>
            <person name="Heitman J."/>
            <person name="Vilgalys R."/>
            <person name="Stajich J.E."/>
        </authorList>
    </citation>
    <scope>NUCLEOTIDE SEQUENCE [LARGE SCALE GENOMIC DNA]</scope>
    <source>
        <strain evidence="1 2">CBS 357.93</strain>
    </source>
</reference>
<sequence>MQNSSLGSLVQEITFWCPDYDEKIISLIFKLAETCPNVQKFKGTLHIRYWNALGGAVGSYWKQLKQLPEPQWSMNSDLNVFTNYYTLASVLERDLHQDTFDYIIHKFLNLECCNVHLSVNEELLGRIEPWITSHYEEKLRKFLEYLSSRRCNWFFTYASFPLIEEYLQHTTNSIVRISSTGQHSPWLHMQQDNIIWIIRYTTASIDRLKELFKRYQNGIREAYLDMPEGCGESPLIDYVVEAADDWDKDDSEMKVYRRIATTMDYLFRGTRIKLVDGESASQCTKSARQYIENLFGQSTPDTMHGRKIDLLLKCTNNGNDIELSSNEFKRHRASPACDLAQQYHRYGHHCTVAVGWIGNIGYLCMLANIDGEDGPHIDEDTLKLLEYTSIYLQREKQHCRQESRKSFAKCRMFGLQLVGRKLSLITTLSMTKDGTWNKRKYWLQAFELLLTLMDNIKEQGSITEHLVNKQIGYVAIAKNDMLRYHHQEAPLLHQAANAFISQKYSPSSFCESAK</sequence>